<proteinExistence type="predicted"/>
<dbReference type="Pfam" id="PF21366">
    <property type="entry name" value="TRAFD1-XIAF1_ZnF"/>
    <property type="match status" value="1"/>
</dbReference>
<organism evidence="6 7">
    <name type="scientific">Caerostris extrusa</name>
    <name type="common">Bark spider</name>
    <name type="synonym">Caerostris bankana</name>
    <dbReference type="NCBI Taxonomy" id="172846"/>
    <lineage>
        <taxon>Eukaryota</taxon>
        <taxon>Metazoa</taxon>
        <taxon>Ecdysozoa</taxon>
        <taxon>Arthropoda</taxon>
        <taxon>Chelicerata</taxon>
        <taxon>Arachnida</taxon>
        <taxon>Araneae</taxon>
        <taxon>Araneomorphae</taxon>
        <taxon>Entelegynae</taxon>
        <taxon>Araneoidea</taxon>
        <taxon>Araneidae</taxon>
        <taxon>Caerostris</taxon>
    </lineage>
</organism>
<sequence length="146" mass="17254">MDDKTEYCKNCKRYVAANNFRIHSVHCERNIRLCTRCSEPDGKKWQIEKHIEEMCPKKRVSCEYCELELPLDEIEEHTNACGSRTEKCLKCNKHIIIRDLKEHTDFCMNNETFSPGLLACHFCEQNFPLMDFQNMLMHVYIGKKSA</sequence>
<dbReference type="EMBL" id="BPLR01002895">
    <property type="protein sequence ID" value="GIX79068.1"/>
    <property type="molecule type" value="Genomic_DNA"/>
</dbReference>
<dbReference type="InterPro" id="IPR013083">
    <property type="entry name" value="Znf_RING/FYVE/PHD"/>
</dbReference>
<dbReference type="InterPro" id="IPR051986">
    <property type="entry name" value="Innate_Immune_Apopt_Reg"/>
</dbReference>
<dbReference type="PANTHER" id="PTHR16295">
    <property type="entry name" value="TRAF-TYPE ZINC FINGER PROTEIN-RELATED"/>
    <property type="match status" value="1"/>
</dbReference>
<accession>A0AAV4N4Y4</accession>
<dbReference type="Gene3D" id="3.30.40.10">
    <property type="entry name" value="Zinc/RING finger domain, C3HC4 (zinc finger)"/>
    <property type="match status" value="1"/>
</dbReference>
<keyword evidence="7" id="KW-1185">Reference proteome</keyword>
<reference evidence="6 7" key="1">
    <citation type="submission" date="2021-06" db="EMBL/GenBank/DDBJ databases">
        <title>Caerostris extrusa draft genome.</title>
        <authorList>
            <person name="Kono N."/>
            <person name="Arakawa K."/>
        </authorList>
    </citation>
    <scope>NUCLEOTIDE SEQUENCE [LARGE SCALE GENOMIC DNA]</scope>
</reference>
<evidence type="ECO:0000313" key="6">
    <source>
        <dbReference type="EMBL" id="GIX79068.1"/>
    </source>
</evidence>
<name>A0AAV4N4Y4_CAEEX</name>
<dbReference type="SUPFAM" id="SSF49599">
    <property type="entry name" value="TRAF domain-like"/>
    <property type="match status" value="1"/>
</dbReference>
<evidence type="ECO:0000313" key="7">
    <source>
        <dbReference type="Proteomes" id="UP001054945"/>
    </source>
</evidence>
<gene>
    <name evidence="6" type="ORF">CEXT_812582</name>
</gene>
<dbReference type="InterPro" id="IPR001293">
    <property type="entry name" value="Znf_TRAF"/>
</dbReference>
<evidence type="ECO:0000259" key="5">
    <source>
        <dbReference type="PROSITE" id="PS50145"/>
    </source>
</evidence>
<dbReference type="GO" id="GO:0005739">
    <property type="term" value="C:mitochondrion"/>
    <property type="evidence" value="ECO:0007669"/>
    <property type="project" value="TreeGrafter"/>
</dbReference>
<keyword evidence="1 4" id="KW-0479">Metal-binding</keyword>
<dbReference type="AlphaFoldDB" id="A0AAV4N4Y4"/>
<keyword evidence="2 4" id="KW-0863">Zinc-finger</keyword>
<feature type="domain" description="TRAF-type" evidence="5">
    <location>
        <begin position="23"/>
        <end position="75"/>
    </location>
</feature>
<evidence type="ECO:0000256" key="2">
    <source>
        <dbReference type="ARBA" id="ARBA00022771"/>
    </source>
</evidence>
<feature type="zinc finger region" description="TRAF-type" evidence="4">
    <location>
        <begin position="23"/>
        <end position="75"/>
    </location>
</feature>
<protein>
    <recommendedName>
        <fullName evidence="5">TRAF-type domain-containing protein</fullName>
    </recommendedName>
</protein>
<evidence type="ECO:0000256" key="4">
    <source>
        <dbReference type="PROSITE-ProRule" id="PRU00207"/>
    </source>
</evidence>
<evidence type="ECO:0000256" key="1">
    <source>
        <dbReference type="ARBA" id="ARBA00022723"/>
    </source>
</evidence>
<evidence type="ECO:0000256" key="3">
    <source>
        <dbReference type="ARBA" id="ARBA00022833"/>
    </source>
</evidence>
<dbReference type="GO" id="GO:0008270">
    <property type="term" value="F:zinc ion binding"/>
    <property type="evidence" value="ECO:0007669"/>
    <property type="project" value="UniProtKB-KW"/>
</dbReference>
<dbReference type="PROSITE" id="PS50145">
    <property type="entry name" value="ZF_TRAF"/>
    <property type="match status" value="1"/>
</dbReference>
<dbReference type="InterPro" id="IPR049439">
    <property type="entry name" value="TRAFD1-XIAF1_Znf"/>
</dbReference>
<dbReference type="Proteomes" id="UP001054945">
    <property type="component" value="Unassembled WGS sequence"/>
</dbReference>
<comment type="caution">
    <text evidence="6">The sequence shown here is derived from an EMBL/GenBank/DDBJ whole genome shotgun (WGS) entry which is preliminary data.</text>
</comment>
<keyword evidence="3 4" id="KW-0862">Zinc</keyword>
<dbReference type="PANTHER" id="PTHR16295:SF17">
    <property type="entry name" value="XIAP-ASSOCIATED FACTOR 1"/>
    <property type="match status" value="1"/>
</dbReference>